<dbReference type="EMBL" id="BAABME010036592">
    <property type="protein sequence ID" value="GAA0162057.1"/>
    <property type="molecule type" value="Genomic_DNA"/>
</dbReference>
<gene>
    <name evidence="2" type="ORF">LIER_43593</name>
</gene>
<protein>
    <submittedName>
        <fullName evidence="2">Uncharacterized protein</fullName>
    </submittedName>
</protein>
<dbReference type="AlphaFoldDB" id="A0AAV3QIR1"/>
<name>A0AAV3QIR1_LITER</name>
<comment type="caution">
    <text evidence="2">The sequence shown here is derived from an EMBL/GenBank/DDBJ whole genome shotgun (WGS) entry which is preliminary data.</text>
</comment>
<evidence type="ECO:0000313" key="2">
    <source>
        <dbReference type="EMBL" id="GAA0162057.1"/>
    </source>
</evidence>
<evidence type="ECO:0000313" key="3">
    <source>
        <dbReference type="Proteomes" id="UP001454036"/>
    </source>
</evidence>
<sequence length="70" mass="7582">MEELREPLPQLRGDTPTISSSIREEKTETYTHTPLVWTSNDLSAAQRNHPEALAPSVTGAAPAAEIVVSL</sequence>
<proteinExistence type="predicted"/>
<evidence type="ECO:0000256" key="1">
    <source>
        <dbReference type="SAM" id="MobiDB-lite"/>
    </source>
</evidence>
<keyword evidence="3" id="KW-1185">Reference proteome</keyword>
<feature type="region of interest" description="Disordered" evidence="1">
    <location>
        <begin position="1"/>
        <end position="32"/>
    </location>
</feature>
<reference evidence="2 3" key="1">
    <citation type="submission" date="2024-01" db="EMBL/GenBank/DDBJ databases">
        <title>The complete chloroplast genome sequence of Lithospermum erythrorhizon: insights into the phylogenetic relationship among Boraginaceae species and the maternal lineages of purple gromwells.</title>
        <authorList>
            <person name="Okada T."/>
            <person name="Watanabe K."/>
        </authorList>
    </citation>
    <scope>NUCLEOTIDE SEQUENCE [LARGE SCALE GENOMIC DNA]</scope>
</reference>
<organism evidence="2 3">
    <name type="scientific">Lithospermum erythrorhizon</name>
    <name type="common">Purple gromwell</name>
    <name type="synonym">Lithospermum officinale var. erythrorhizon</name>
    <dbReference type="NCBI Taxonomy" id="34254"/>
    <lineage>
        <taxon>Eukaryota</taxon>
        <taxon>Viridiplantae</taxon>
        <taxon>Streptophyta</taxon>
        <taxon>Embryophyta</taxon>
        <taxon>Tracheophyta</taxon>
        <taxon>Spermatophyta</taxon>
        <taxon>Magnoliopsida</taxon>
        <taxon>eudicotyledons</taxon>
        <taxon>Gunneridae</taxon>
        <taxon>Pentapetalae</taxon>
        <taxon>asterids</taxon>
        <taxon>lamiids</taxon>
        <taxon>Boraginales</taxon>
        <taxon>Boraginaceae</taxon>
        <taxon>Boraginoideae</taxon>
        <taxon>Lithospermeae</taxon>
        <taxon>Lithospermum</taxon>
    </lineage>
</organism>
<accession>A0AAV3QIR1</accession>
<dbReference type="Proteomes" id="UP001454036">
    <property type="component" value="Unassembled WGS sequence"/>
</dbReference>